<organism evidence="1 2">
    <name type="scientific">Rubripirellula amarantea</name>
    <dbReference type="NCBI Taxonomy" id="2527999"/>
    <lineage>
        <taxon>Bacteria</taxon>
        <taxon>Pseudomonadati</taxon>
        <taxon>Planctomycetota</taxon>
        <taxon>Planctomycetia</taxon>
        <taxon>Pirellulales</taxon>
        <taxon>Pirellulaceae</taxon>
        <taxon>Rubripirellula</taxon>
    </lineage>
</organism>
<evidence type="ECO:0000313" key="1">
    <source>
        <dbReference type="EMBL" id="TWT50176.1"/>
    </source>
</evidence>
<protein>
    <submittedName>
        <fullName evidence="1">Uncharacterized protein</fullName>
    </submittedName>
</protein>
<dbReference type="AlphaFoldDB" id="A0A5C5WHA8"/>
<reference evidence="1 2" key="1">
    <citation type="submission" date="2019-02" db="EMBL/GenBank/DDBJ databases">
        <title>Deep-cultivation of Planctomycetes and their phenomic and genomic characterization uncovers novel biology.</title>
        <authorList>
            <person name="Wiegand S."/>
            <person name="Jogler M."/>
            <person name="Boedeker C."/>
            <person name="Pinto D."/>
            <person name="Vollmers J."/>
            <person name="Rivas-Marin E."/>
            <person name="Kohn T."/>
            <person name="Peeters S.H."/>
            <person name="Heuer A."/>
            <person name="Rast P."/>
            <person name="Oberbeckmann S."/>
            <person name="Bunk B."/>
            <person name="Jeske O."/>
            <person name="Meyerdierks A."/>
            <person name="Storesund J.E."/>
            <person name="Kallscheuer N."/>
            <person name="Luecker S."/>
            <person name="Lage O.M."/>
            <person name="Pohl T."/>
            <person name="Merkel B.J."/>
            <person name="Hornburger P."/>
            <person name="Mueller R.-W."/>
            <person name="Bruemmer F."/>
            <person name="Labrenz M."/>
            <person name="Spormann A.M."/>
            <person name="Op Den Camp H."/>
            <person name="Overmann J."/>
            <person name="Amann R."/>
            <person name="Jetten M.S.M."/>
            <person name="Mascher T."/>
            <person name="Medema M.H."/>
            <person name="Devos D.P."/>
            <person name="Kaster A.-K."/>
            <person name="Ovreas L."/>
            <person name="Rohde M."/>
            <person name="Galperin M.Y."/>
            <person name="Jogler C."/>
        </authorList>
    </citation>
    <scope>NUCLEOTIDE SEQUENCE [LARGE SCALE GENOMIC DNA]</scope>
    <source>
        <strain evidence="1 2">Pla22</strain>
    </source>
</reference>
<keyword evidence="2" id="KW-1185">Reference proteome</keyword>
<accession>A0A5C5WHA8</accession>
<name>A0A5C5WHA8_9BACT</name>
<evidence type="ECO:0000313" key="2">
    <source>
        <dbReference type="Proteomes" id="UP000316598"/>
    </source>
</evidence>
<dbReference type="Proteomes" id="UP000316598">
    <property type="component" value="Unassembled WGS sequence"/>
</dbReference>
<comment type="caution">
    <text evidence="1">The sequence shown here is derived from an EMBL/GenBank/DDBJ whole genome shotgun (WGS) entry which is preliminary data.</text>
</comment>
<gene>
    <name evidence="1" type="ORF">Pla22_29160</name>
</gene>
<proteinExistence type="predicted"/>
<dbReference type="EMBL" id="SJPI01000002">
    <property type="protein sequence ID" value="TWT50176.1"/>
    <property type="molecule type" value="Genomic_DNA"/>
</dbReference>
<sequence length="93" mass="10288">MREGCDRHWGTKPIHPSPSIYQLRRQGAFCEAGCAVAKLYWLTSQVDEPFWFESGFDGQEHPSVVSILSVTPVTPIGSVIRGVLLDQPLADCT</sequence>